<dbReference type="EMBL" id="JARBHB010000002">
    <property type="protein sequence ID" value="KAJ8894578.1"/>
    <property type="molecule type" value="Genomic_DNA"/>
</dbReference>
<evidence type="ECO:0000313" key="2">
    <source>
        <dbReference type="EMBL" id="KAJ8894578.1"/>
    </source>
</evidence>
<evidence type="ECO:0000313" key="3">
    <source>
        <dbReference type="Proteomes" id="UP001159363"/>
    </source>
</evidence>
<keyword evidence="3" id="KW-1185">Reference proteome</keyword>
<protein>
    <submittedName>
        <fullName evidence="2">Uncharacterized protein</fullName>
    </submittedName>
</protein>
<sequence length="305" mass="33846">MKLHRCATWLGAHARSTYSQGGPLLGETCDNDPQWQVYRWDEYPDTLALLIRLILTCQLTSSGRPGAMTGPWGEIQSIREFGEADSVPHSRIYEERCVCWEGRHVQSARARGRTRVEGNLRRTCVVKARTKLDAETPSGRYAGNTARLARRSDEALGMRVTVARITPSLLDLGHGISRFPRLRILTLVHTYLVSPLLALKTSMGRGGLVVRLPAYHQGEPGSIPGGTVPRFSHVEIVPDDAACRRVFSEISRSSTAPYFSPRLIHSDSIVVRSLLRIVRGRVKEKESELPYDSDGDGGQAMMGLE</sequence>
<name>A0ABQ9IF88_9NEOP</name>
<reference evidence="2 3" key="1">
    <citation type="submission" date="2023-02" db="EMBL/GenBank/DDBJ databases">
        <title>LHISI_Scaffold_Assembly.</title>
        <authorList>
            <person name="Stuart O.P."/>
            <person name="Cleave R."/>
            <person name="Magrath M.J.L."/>
            <person name="Mikheyev A.S."/>
        </authorList>
    </citation>
    <scope>NUCLEOTIDE SEQUENCE [LARGE SCALE GENOMIC DNA]</scope>
    <source>
        <strain evidence="2">Daus_M_001</strain>
        <tissue evidence="2">Leg muscle</tissue>
    </source>
</reference>
<proteinExistence type="predicted"/>
<feature type="compositionally biased region" description="Gly residues" evidence="1">
    <location>
        <begin position="296"/>
        <end position="305"/>
    </location>
</feature>
<feature type="region of interest" description="Disordered" evidence="1">
    <location>
        <begin position="286"/>
        <end position="305"/>
    </location>
</feature>
<accession>A0ABQ9IF88</accession>
<evidence type="ECO:0000256" key="1">
    <source>
        <dbReference type="SAM" id="MobiDB-lite"/>
    </source>
</evidence>
<organism evidence="2 3">
    <name type="scientific">Dryococelus australis</name>
    <dbReference type="NCBI Taxonomy" id="614101"/>
    <lineage>
        <taxon>Eukaryota</taxon>
        <taxon>Metazoa</taxon>
        <taxon>Ecdysozoa</taxon>
        <taxon>Arthropoda</taxon>
        <taxon>Hexapoda</taxon>
        <taxon>Insecta</taxon>
        <taxon>Pterygota</taxon>
        <taxon>Neoptera</taxon>
        <taxon>Polyneoptera</taxon>
        <taxon>Phasmatodea</taxon>
        <taxon>Verophasmatodea</taxon>
        <taxon>Anareolatae</taxon>
        <taxon>Phasmatidae</taxon>
        <taxon>Eurycanthinae</taxon>
        <taxon>Dryococelus</taxon>
    </lineage>
</organism>
<dbReference type="Proteomes" id="UP001159363">
    <property type="component" value="Chromosome 2"/>
</dbReference>
<comment type="caution">
    <text evidence="2">The sequence shown here is derived from an EMBL/GenBank/DDBJ whole genome shotgun (WGS) entry which is preliminary data.</text>
</comment>
<gene>
    <name evidence="2" type="ORF">PR048_007242</name>
</gene>